<dbReference type="GeneID" id="80517743"/>
<proteinExistence type="predicted"/>
<accession>A0A6N1NVJ1</accession>
<reference evidence="1" key="1">
    <citation type="submission" date="2017-06" db="EMBL/GenBank/DDBJ databases">
        <authorList>
            <person name="Assis F.L."/>
            <person name="Abrahao J.S."/>
            <person name="Silva L."/>
            <person name="Khalil J.B."/>
            <person name="Rodrigues R."/>
            <person name="Silva L.S."/>
            <person name="Boratto P."/>
            <person name="Andrade M."/>
            <person name="Kroon E.G."/>
            <person name="Ribeiro B."/>
            <person name="Bergier I."/>
            <person name="Seligmann H."/>
            <person name="Ghigo E."/>
            <person name="Colson P."/>
            <person name="Levasseur A."/>
            <person name="Raoult D."/>
            <person name="Scola B.L."/>
        </authorList>
    </citation>
    <scope>NUCLEOTIDE SEQUENCE</scope>
    <source>
        <strain evidence="1">Deep ocean</strain>
    </source>
</reference>
<dbReference type="EMBL" id="MF405918">
    <property type="protein sequence ID" value="QKU34422.1"/>
    <property type="molecule type" value="Genomic_DNA"/>
</dbReference>
<protein>
    <submittedName>
        <fullName evidence="1">Putative ORFan</fullName>
    </submittedName>
</protein>
<evidence type="ECO:0000313" key="1">
    <source>
        <dbReference type="EMBL" id="QKU34422.1"/>
    </source>
</evidence>
<organism evidence="1">
    <name type="scientific">Tupanvirus deep ocean</name>
    <dbReference type="NCBI Taxonomy" id="2126984"/>
    <lineage>
        <taxon>Viruses</taxon>
        <taxon>Varidnaviria</taxon>
        <taxon>Bamfordvirae</taxon>
        <taxon>Nucleocytoviricota</taxon>
        <taxon>Megaviricetes</taxon>
        <taxon>Imitervirales</taxon>
        <taxon>Mimiviridae</taxon>
        <taxon>Megamimivirinae</taxon>
        <taxon>Tupanvirus</taxon>
        <taxon>Tupanvirus altamarinense</taxon>
    </lineage>
</organism>
<name>A0A6N1NVJ1_9VIRU</name>
<reference evidence="1" key="2">
    <citation type="journal article" date="2018" name="Nat. Commun.">
        <title>Tailed giant Tupanvirus possesses the most complete translational apparatus of the known virosphere.</title>
        <authorList>
            <person name="Abrahao J."/>
            <person name="Silva L."/>
            <person name="Silva L.S."/>
            <person name="Khalil J.Y.B."/>
            <person name="Rodrigues R."/>
            <person name="Arantes T."/>
            <person name="Assis F."/>
            <person name="Boratto P."/>
            <person name="Andrade M."/>
            <person name="Kroon E.G."/>
            <person name="Ribeiro B."/>
            <person name="Bergier I."/>
            <person name="Seligmann H."/>
            <person name="Ghigo E."/>
            <person name="Colson P."/>
            <person name="Levasseur A."/>
            <person name="Kroemer G."/>
            <person name="Raoult D."/>
            <person name="La Scola B."/>
        </authorList>
    </citation>
    <scope>NUCLEOTIDE SEQUENCE [LARGE SCALE GENOMIC DNA]</scope>
    <source>
        <strain evidence="1">Deep ocean</strain>
    </source>
</reference>
<dbReference type="RefSeq" id="YP_010781052.1">
    <property type="nucleotide sequence ID" value="NC_075038.1"/>
</dbReference>
<dbReference type="KEGG" id="vg:80517743"/>
<sequence length="225" mass="26723">MEEHTPQMELNTPEFEPINLLTLSPEVICYIFQNETIQTLQLMRKICKYTRVVLTDLYQKKDAIETKRKLEASVFTSKLFFPKSISEATMTDEEVLYPDGYTQKLVFCGIEIGNIRFQNAKQQFGGNILPSYWCGYLKVPDSLFQAFVDWEQSRPQSKLPDAWEEFRDEVNVKTKFTIPEITFYQGDELGWDHAHYYDRDHYTNKADVLEEVHSFWCAMKRFWKY</sequence>